<evidence type="ECO:0000313" key="2">
    <source>
        <dbReference type="Proteomes" id="UP000000425"/>
    </source>
</evidence>
<dbReference type="STRING" id="122586.NMB0016"/>
<dbReference type="HOGENOM" id="CLU_2618367_0_0_4"/>
<dbReference type="PIR" id="D81246">
    <property type="entry name" value="D81246"/>
</dbReference>
<dbReference type="AlphaFoldDB" id="Q9K1Q4"/>
<reference evidence="1 2" key="1">
    <citation type="journal article" date="2000" name="Science">
        <title>Complete genome sequence of Neisseria meningitidis serogroup B strain MC58.</title>
        <authorList>
            <person name="Tettelin H."/>
            <person name="Saunders N.J."/>
            <person name="Heidelberg J."/>
            <person name="Jeffries A.C."/>
            <person name="Nelson K.E."/>
            <person name="Eisen J.A."/>
            <person name="Ketchum K.A."/>
            <person name="Hood D.W."/>
            <person name="Peden J.F."/>
            <person name="Dodson R.J."/>
            <person name="Nelson W.C."/>
            <person name="Gwinn M.L."/>
            <person name="DeBoy R."/>
            <person name="Peterson J.D."/>
            <person name="Hickey E.K."/>
            <person name="Haft D.H."/>
            <person name="Salzberg S.L."/>
            <person name="White O."/>
            <person name="Fleischmann R.D."/>
            <person name="Dougherty B.A."/>
            <person name="Mason T."/>
            <person name="Ciecko A."/>
            <person name="Parksey D.S."/>
            <person name="Blair E."/>
            <person name="Cittone H."/>
            <person name="Clark E.B."/>
            <person name="Cotton M.D."/>
            <person name="Utterback T.R."/>
            <person name="Khouri H."/>
            <person name="Qin H."/>
            <person name="Vamathevan J."/>
            <person name="Gill J."/>
            <person name="Scarlato V."/>
            <person name="Masignani V."/>
            <person name="Pizza M."/>
            <person name="Grandi G."/>
            <person name="Sun L."/>
            <person name="Smith H.O."/>
            <person name="Fraser C.M."/>
            <person name="Moxon E.R."/>
            <person name="Rappuoli R."/>
            <person name="Venter J.C."/>
        </authorList>
    </citation>
    <scope>NUCLEOTIDE SEQUENCE [LARGE SCALE GENOMIC DNA]</scope>
    <source>
        <strain evidence="2">ATCC BAA-335 / MC58</strain>
    </source>
</reference>
<accession>Q9K1Q4</accession>
<dbReference type="KEGG" id="nme:NMB0016"/>
<keyword evidence="2" id="KW-1185">Reference proteome</keyword>
<gene>
    <name evidence="1" type="ordered locus">NMB0016</name>
</gene>
<dbReference type="EMBL" id="AE002098">
    <property type="protein sequence ID" value="AAF40495.1"/>
    <property type="molecule type" value="Genomic_DNA"/>
</dbReference>
<evidence type="ECO:0000313" key="1">
    <source>
        <dbReference type="EMBL" id="AAF40495.1"/>
    </source>
</evidence>
<dbReference type="Proteomes" id="UP000000425">
    <property type="component" value="Chromosome"/>
</dbReference>
<protein>
    <submittedName>
        <fullName evidence="1">Uncharacterized protein</fullName>
    </submittedName>
</protein>
<name>Q9K1Q4_NEIMB</name>
<sequence>MKNSFCGQFACCANGILLFFTEWLPMSLRTGILWRFERKVCLELVEMVRCRHECLISAYRQSAHPNLCISGGKNEICG</sequence>
<dbReference type="InParanoid" id="Q9K1Q4"/>
<organism evidence="1 2">
    <name type="scientific">Neisseria meningitidis serogroup B (strain ATCC BAA-335 / MC58)</name>
    <dbReference type="NCBI Taxonomy" id="122586"/>
    <lineage>
        <taxon>Bacteria</taxon>
        <taxon>Pseudomonadati</taxon>
        <taxon>Pseudomonadota</taxon>
        <taxon>Betaproteobacteria</taxon>
        <taxon>Neisseriales</taxon>
        <taxon>Neisseriaceae</taxon>
        <taxon>Neisseria</taxon>
    </lineage>
</organism>
<proteinExistence type="predicted"/>
<dbReference type="PaxDb" id="122586-NMB0016"/>